<dbReference type="InterPro" id="IPR006543">
    <property type="entry name" value="Histidinol-phos"/>
</dbReference>
<accession>A0A5D4RI44</accession>
<dbReference type="SUPFAM" id="SSF52540">
    <property type="entry name" value="P-loop containing nucleoside triphosphate hydrolases"/>
    <property type="match status" value="1"/>
</dbReference>
<dbReference type="GO" id="GO:0046872">
    <property type="term" value="F:metal ion binding"/>
    <property type="evidence" value="ECO:0007669"/>
    <property type="project" value="UniProtKB-KW"/>
</dbReference>
<comment type="caution">
    <text evidence="8">The sequence shown here is derived from an EMBL/GenBank/DDBJ whole genome shotgun (WGS) entry which is preliminary data.</text>
</comment>
<evidence type="ECO:0000256" key="2">
    <source>
        <dbReference type="ARBA" id="ARBA00005628"/>
    </source>
</evidence>
<dbReference type="Pfam" id="PF13242">
    <property type="entry name" value="Hydrolase_like"/>
    <property type="match status" value="1"/>
</dbReference>
<dbReference type="NCBIfam" id="NF005264">
    <property type="entry name" value="PRK06769.1"/>
    <property type="match status" value="1"/>
</dbReference>
<dbReference type="GO" id="GO:0005975">
    <property type="term" value="P:carbohydrate metabolic process"/>
    <property type="evidence" value="ECO:0007669"/>
    <property type="project" value="InterPro"/>
</dbReference>
<dbReference type="PANTHER" id="PTHR42891">
    <property type="entry name" value="D-GLYCERO-BETA-D-MANNO-HEPTOSE-1,7-BISPHOSPHATE 7-PHOSPHATASE"/>
    <property type="match status" value="1"/>
</dbReference>
<keyword evidence="3" id="KW-0963">Cytoplasm</keyword>
<protein>
    <recommendedName>
        <fullName evidence="7">D,D-heptose 1,7-bisphosphate phosphatase</fullName>
    </recommendedName>
</protein>
<dbReference type="InterPro" id="IPR027417">
    <property type="entry name" value="P-loop_NTPase"/>
</dbReference>
<organism evidence="8 9">
    <name type="scientific">Rossellomorea marisflavi</name>
    <dbReference type="NCBI Taxonomy" id="189381"/>
    <lineage>
        <taxon>Bacteria</taxon>
        <taxon>Bacillati</taxon>
        <taxon>Bacillota</taxon>
        <taxon>Bacilli</taxon>
        <taxon>Bacillales</taxon>
        <taxon>Bacillaceae</taxon>
        <taxon>Rossellomorea</taxon>
    </lineage>
</organism>
<dbReference type="PANTHER" id="PTHR42891:SF1">
    <property type="entry name" value="D-GLYCERO-BETA-D-MANNO-HEPTOSE-1,7-BISPHOSPHATE 7-PHOSPHATASE"/>
    <property type="match status" value="1"/>
</dbReference>
<evidence type="ECO:0000313" key="9">
    <source>
        <dbReference type="Proteomes" id="UP000322997"/>
    </source>
</evidence>
<evidence type="ECO:0000256" key="5">
    <source>
        <dbReference type="ARBA" id="ARBA00022801"/>
    </source>
</evidence>
<dbReference type="RefSeq" id="WP_148985963.1">
    <property type="nucleotide sequence ID" value="NZ_CP081870.1"/>
</dbReference>
<comment type="subcellular location">
    <subcellularLocation>
        <location evidence="1">Cytoplasm</location>
    </subcellularLocation>
</comment>
<comment type="similarity">
    <text evidence="2">Belongs to the GmhB family.</text>
</comment>
<dbReference type="Gene3D" id="3.40.50.300">
    <property type="entry name" value="P-loop containing nucleotide triphosphate hydrolases"/>
    <property type="match status" value="1"/>
</dbReference>
<dbReference type="AlphaFoldDB" id="A0A5D4RI44"/>
<name>A0A5D4RI44_9BACI</name>
<dbReference type="NCBIfam" id="TIGR01656">
    <property type="entry name" value="Histidinol-ppas"/>
    <property type="match status" value="1"/>
</dbReference>
<dbReference type="InterPro" id="IPR036412">
    <property type="entry name" value="HAD-like_sf"/>
</dbReference>
<dbReference type="InterPro" id="IPR023214">
    <property type="entry name" value="HAD_sf"/>
</dbReference>
<gene>
    <name evidence="8" type="ORF">FZC83_19220</name>
</gene>
<keyword evidence="5 8" id="KW-0378">Hydrolase</keyword>
<evidence type="ECO:0000256" key="6">
    <source>
        <dbReference type="ARBA" id="ARBA00023277"/>
    </source>
</evidence>
<evidence type="ECO:0000256" key="4">
    <source>
        <dbReference type="ARBA" id="ARBA00022723"/>
    </source>
</evidence>
<dbReference type="NCBIfam" id="TIGR01662">
    <property type="entry name" value="HAD-SF-IIIA"/>
    <property type="match status" value="1"/>
</dbReference>
<dbReference type="NCBIfam" id="NF005807">
    <property type="entry name" value="PRK07667.1"/>
    <property type="match status" value="1"/>
</dbReference>
<sequence length="366" mass="42663">MWQALFIDRDGTLGGSSEIEYPGEFEMFPCSVTALKRIKETGIPILSFTNQPGIAARHELKEEFEQELKMFGFDGVYICPHEERERCGCRKPEIGMLKEAAADRGLDLTKCAVIGDRWKDMLAGKKAGCTTVLVRTGAGESEWQKNRMNLEGTVDYVAEDLQEATRWLLNSPQRVLEEILDGANTEARFVLGIDGLSRSGKSTIVSEIEEWLKGKGVTHQIFHIDDHIVERKARYDTGHEEWFEYYSLQWDRKRLREEFFMKLKEGCVDVRLPFYDGELDTVTERQVRLPDKGLIIVEGVFLQREEWREAFDGILFLDCPRERRLLRESEETQLKLEKFRNRYWKAEEYYLDTVRPIKRADWVIPT</sequence>
<dbReference type="SUPFAM" id="SSF56784">
    <property type="entry name" value="HAD-like"/>
    <property type="match status" value="1"/>
</dbReference>
<dbReference type="InterPro" id="IPR004446">
    <property type="entry name" value="Heptose_bisP_phosphatase"/>
</dbReference>
<evidence type="ECO:0000256" key="1">
    <source>
        <dbReference type="ARBA" id="ARBA00004496"/>
    </source>
</evidence>
<dbReference type="GO" id="GO:0016791">
    <property type="term" value="F:phosphatase activity"/>
    <property type="evidence" value="ECO:0007669"/>
    <property type="project" value="InterPro"/>
</dbReference>
<proteinExistence type="inferred from homology"/>
<evidence type="ECO:0000256" key="3">
    <source>
        <dbReference type="ARBA" id="ARBA00022490"/>
    </source>
</evidence>
<dbReference type="EMBL" id="VTEQ01000007">
    <property type="protein sequence ID" value="TYS50550.1"/>
    <property type="molecule type" value="Genomic_DNA"/>
</dbReference>
<keyword evidence="6" id="KW-0119">Carbohydrate metabolism</keyword>
<dbReference type="GO" id="GO:0005737">
    <property type="term" value="C:cytoplasm"/>
    <property type="evidence" value="ECO:0007669"/>
    <property type="project" value="UniProtKB-SubCell"/>
</dbReference>
<dbReference type="InterPro" id="IPR006549">
    <property type="entry name" value="HAD-SF_hydro_IIIA"/>
</dbReference>
<dbReference type="GeneID" id="89536823"/>
<evidence type="ECO:0000313" key="8">
    <source>
        <dbReference type="EMBL" id="TYS50550.1"/>
    </source>
</evidence>
<reference evidence="8 9" key="1">
    <citation type="submission" date="2019-08" db="EMBL/GenBank/DDBJ databases">
        <title>Bacillus genomes from the desert of Cuatro Cienegas, Coahuila.</title>
        <authorList>
            <person name="Olmedo-Alvarez G."/>
        </authorList>
    </citation>
    <scope>NUCLEOTIDE SEQUENCE [LARGE SCALE GENOMIC DNA]</scope>
    <source>
        <strain evidence="8 9">CH108_3D</strain>
    </source>
</reference>
<dbReference type="Gene3D" id="3.40.50.1000">
    <property type="entry name" value="HAD superfamily/HAD-like"/>
    <property type="match status" value="1"/>
</dbReference>
<keyword evidence="4" id="KW-0479">Metal-binding</keyword>
<evidence type="ECO:0000256" key="7">
    <source>
        <dbReference type="ARBA" id="ARBA00031828"/>
    </source>
</evidence>
<dbReference type="Proteomes" id="UP000322997">
    <property type="component" value="Unassembled WGS sequence"/>
</dbReference>